<keyword evidence="3" id="KW-1185">Reference proteome</keyword>
<reference evidence="2" key="2">
    <citation type="submission" date="2022-01" db="EMBL/GenBank/DDBJ databases">
        <authorList>
            <person name="Yamashiro T."/>
            <person name="Shiraishi A."/>
            <person name="Satake H."/>
            <person name="Nakayama K."/>
        </authorList>
    </citation>
    <scope>NUCLEOTIDE SEQUENCE</scope>
</reference>
<feature type="region of interest" description="Disordered" evidence="1">
    <location>
        <begin position="99"/>
        <end position="129"/>
    </location>
</feature>
<accession>A0ABQ5HES5</accession>
<name>A0ABQ5HES5_9ASTR</name>
<evidence type="ECO:0000313" key="2">
    <source>
        <dbReference type="EMBL" id="GJT86388.1"/>
    </source>
</evidence>
<dbReference type="Proteomes" id="UP001151760">
    <property type="component" value="Unassembled WGS sequence"/>
</dbReference>
<evidence type="ECO:0000313" key="3">
    <source>
        <dbReference type="Proteomes" id="UP001151760"/>
    </source>
</evidence>
<sequence>MEEIAINDEIVKRRQLGSMRVSSLSRLSLQPVMVMKSATVGRLCVDFKDNNKAYAVPMARFTLCRIDWRANPPLVGFLFNASVNAYRREAEVHLGQMRETHSKLPMLTAPEEQKEKPSVLMAESKVRLE</sequence>
<organism evidence="2 3">
    <name type="scientific">Tanacetum coccineum</name>
    <dbReference type="NCBI Taxonomy" id="301880"/>
    <lineage>
        <taxon>Eukaryota</taxon>
        <taxon>Viridiplantae</taxon>
        <taxon>Streptophyta</taxon>
        <taxon>Embryophyta</taxon>
        <taxon>Tracheophyta</taxon>
        <taxon>Spermatophyta</taxon>
        <taxon>Magnoliopsida</taxon>
        <taxon>eudicotyledons</taxon>
        <taxon>Gunneridae</taxon>
        <taxon>Pentapetalae</taxon>
        <taxon>asterids</taxon>
        <taxon>campanulids</taxon>
        <taxon>Asterales</taxon>
        <taxon>Asteraceae</taxon>
        <taxon>Asteroideae</taxon>
        <taxon>Anthemideae</taxon>
        <taxon>Anthemidinae</taxon>
        <taxon>Tanacetum</taxon>
    </lineage>
</organism>
<evidence type="ECO:0000256" key="1">
    <source>
        <dbReference type="SAM" id="MobiDB-lite"/>
    </source>
</evidence>
<comment type="caution">
    <text evidence="2">The sequence shown here is derived from an EMBL/GenBank/DDBJ whole genome shotgun (WGS) entry which is preliminary data.</text>
</comment>
<dbReference type="EMBL" id="BQNB010019542">
    <property type="protein sequence ID" value="GJT86388.1"/>
    <property type="molecule type" value="Genomic_DNA"/>
</dbReference>
<protein>
    <submittedName>
        <fullName evidence="2">Uncharacterized protein</fullName>
    </submittedName>
</protein>
<proteinExistence type="predicted"/>
<gene>
    <name evidence="2" type="ORF">Tco_1068105</name>
</gene>
<reference evidence="2" key="1">
    <citation type="journal article" date="2022" name="Int. J. Mol. Sci.">
        <title>Draft Genome of Tanacetum Coccineum: Genomic Comparison of Closely Related Tanacetum-Family Plants.</title>
        <authorList>
            <person name="Yamashiro T."/>
            <person name="Shiraishi A."/>
            <person name="Nakayama K."/>
            <person name="Satake H."/>
        </authorList>
    </citation>
    <scope>NUCLEOTIDE SEQUENCE</scope>
</reference>